<evidence type="ECO:0000259" key="2">
    <source>
        <dbReference type="Pfam" id="PF12773"/>
    </source>
</evidence>
<name>A0A9D1A9I6_9FIRM</name>
<dbReference type="AlphaFoldDB" id="A0A9D1A9I6"/>
<gene>
    <name evidence="3" type="ORF">IAA70_08335</name>
</gene>
<sequence>MLFSTITLVIFIPLLVLLLAVPVLICVYVYRDAKRRRMNPVLWTLIALLAPTFLGFIIYLLVRSPSADCTCPNCGADVTESYVVCPRCGAKLHAACGRCGAPVEPDWQVCPRCASPLTQPQADVTPPVRRKDRTLWKILVAIIAIPVVLILVSLLLFASVHSSGSASLQYVTRDELYAQLDGEAADAVRAWVEPLDARDDRAYALCYVTPGEDLSTYCYLVYVPGAADSSHTGFGSASTLFGATVRLELQRTGNSGGFYCIQTDLEKEPRLIVTVDGKKYPYGVTEVEYNPTVYTLEAQSTLPQPSSAD</sequence>
<dbReference type="Pfam" id="PF12773">
    <property type="entry name" value="DZR"/>
    <property type="match status" value="1"/>
</dbReference>
<evidence type="ECO:0000313" key="4">
    <source>
        <dbReference type="Proteomes" id="UP000824258"/>
    </source>
</evidence>
<feature type="transmembrane region" description="Helical" evidence="1">
    <location>
        <begin position="6"/>
        <end position="30"/>
    </location>
</feature>
<organism evidence="3 4">
    <name type="scientific">Candidatus Avoscillospira stercoripullorum</name>
    <dbReference type="NCBI Taxonomy" id="2840709"/>
    <lineage>
        <taxon>Bacteria</taxon>
        <taxon>Bacillati</taxon>
        <taxon>Bacillota</taxon>
        <taxon>Clostridia</taxon>
        <taxon>Eubacteriales</taxon>
        <taxon>Oscillospiraceae</taxon>
        <taxon>Oscillospiraceae incertae sedis</taxon>
        <taxon>Candidatus Avoscillospira</taxon>
    </lineage>
</organism>
<feature type="transmembrane region" description="Helical" evidence="1">
    <location>
        <begin position="135"/>
        <end position="158"/>
    </location>
</feature>
<keyword evidence="1" id="KW-0812">Transmembrane</keyword>
<accession>A0A9D1A9I6</accession>
<reference evidence="3" key="1">
    <citation type="submission" date="2020-10" db="EMBL/GenBank/DDBJ databases">
        <authorList>
            <person name="Gilroy R."/>
        </authorList>
    </citation>
    <scope>NUCLEOTIDE SEQUENCE</scope>
    <source>
        <strain evidence="3">ChiHjej9B8-7071</strain>
    </source>
</reference>
<dbReference type="EMBL" id="DVGD01000278">
    <property type="protein sequence ID" value="HIR10399.1"/>
    <property type="molecule type" value="Genomic_DNA"/>
</dbReference>
<feature type="domain" description="DZANK-type" evidence="2">
    <location>
        <begin position="71"/>
        <end position="113"/>
    </location>
</feature>
<feature type="transmembrane region" description="Helical" evidence="1">
    <location>
        <begin position="42"/>
        <end position="62"/>
    </location>
</feature>
<keyword evidence="1" id="KW-1133">Transmembrane helix</keyword>
<evidence type="ECO:0000313" key="3">
    <source>
        <dbReference type="EMBL" id="HIR10399.1"/>
    </source>
</evidence>
<protein>
    <submittedName>
        <fullName evidence="3">Zinc-ribbon domain-containing protein</fullName>
    </submittedName>
</protein>
<dbReference type="InterPro" id="IPR025874">
    <property type="entry name" value="DZR"/>
</dbReference>
<reference evidence="3" key="2">
    <citation type="journal article" date="2021" name="PeerJ">
        <title>Extensive microbial diversity within the chicken gut microbiome revealed by metagenomics and culture.</title>
        <authorList>
            <person name="Gilroy R."/>
            <person name="Ravi A."/>
            <person name="Getino M."/>
            <person name="Pursley I."/>
            <person name="Horton D.L."/>
            <person name="Alikhan N.F."/>
            <person name="Baker D."/>
            <person name="Gharbi K."/>
            <person name="Hall N."/>
            <person name="Watson M."/>
            <person name="Adriaenssens E.M."/>
            <person name="Foster-Nyarko E."/>
            <person name="Jarju S."/>
            <person name="Secka A."/>
            <person name="Antonio M."/>
            <person name="Oren A."/>
            <person name="Chaudhuri R.R."/>
            <person name="La Ragione R."/>
            <person name="Hildebrand F."/>
            <person name="Pallen M.J."/>
        </authorList>
    </citation>
    <scope>NUCLEOTIDE SEQUENCE</scope>
    <source>
        <strain evidence="3">ChiHjej9B8-7071</strain>
    </source>
</reference>
<comment type="caution">
    <text evidence="3">The sequence shown here is derived from an EMBL/GenBank/DDBJ whole genome shotgun (WGS) entry which is preliminary data.</text>
</comment>
<evidence type="ECO:0000256" key="1">
    <source>
        <dbReference type="SAM" id="Phobius"/>
    </source>
</evidence>
<keyword evidence="1" id="KW-0472">Membrane</keyword>
<proteinExistence type="predicted"/>
<dbReference type="Proteomes" id="UP000824258">
    <property type="component" value="Unassembled WGS sequence"/>
</dbReference>